<sequence>QQLVLHPDLLVISGGALGVDQVSAEVSLDLGIPFVFILPFPVDVMSARWPSSARNHLLHLISHAVHTYTVQRSFSMSGYQRRNEVMVDHCDLLCAVYDGSPGGTANCIRYAQDVGTEIHFIPL</sequence>
<dbReference type="Pfam" id="PF02481">
    <property type="entry name" value="DNA_processg_A"/>
    <property type="match status" value="1"/>
</dbReference>
<feature type="non-terminal residue" evidence="2">
    <location>
        <position position="1"/>
    </location>
</feature>
<evidence type="ECO:0000259" key="1">
    <source>
        <dbReference type="Pfam" id="PF02481"/>
    </source>
</evidence>
<dbReference type="AlphaFoldDB" id="X1DM95"/>
<dbReference type="GO" id="GO:0009294">
    <property type="term" value="P:DNA-mediated transformation"/>
    <property type="evidence" value="ECO:0007669"/>
    <property type="project" value="InterPro"/>
</dbReference>
<reference evidence="2" key="1">
    <citation type="journal article" date="2014" name="Front. Microbiol.">
        <title>High frequency of phylogenetically diverse reductive dehalogenase-homologous genes in deep subseafloor sedimentary metagenomes.</title>
        <authorList>
            <person name="Kawai M."/>
            <person name="Futagami T."/>
            <person name="Toyoda A."/>
            <person name="Takaki Y."/>
            <person name="Nishi S."/>
            <person name="Hori S."/>
            <person name="Arai W."/>
            <person name="Tsubouchi T."/>
            <person name="Morono Y."/>
            <person name="Uchiyama I."/>
            <person name="Ito T."/>
            <person name="Fujiyama A."/>
            <person name="Inagaki F."/>
            <person name="Takami H."/>
        </authorList>
    </citation>
    <scope>NUCLEOTIDE SEQUENCE</scope>
    <source>
        <strain evidence="2">Expedition CK06-06</strain>
    </source>
</reference>
<evidence type="ECO:0000313" key="2">
    <source>
        <dbReference type="EMBL" id="GAG97526.1"/>
    </source>
</evidence>
<dbReference type="SUPFAM" id="SSF102405">
    <property type="entry name" value="MCP/YpsA-like"/>
    <property type="match status" value="1"/>
</dbReference>
<dbReference type="Gene3D" id="3.40.50.450">
    <property type="match status" value="1"/>
</dbReference>
<proteinExistence type="predicted"/>
<gene>
    <name evidence="2" type="ORF">S01H4_43267</name>
</gene>
<dbReference type="InterPro" id="IPR057666">
    <property type="entry name" value="DrpA_SLOG"/>
</dbReference>
<dbReference type="EMBL" id="BART01023851">
    <property type="protein sequence ID" value="GAG97526.1"/>
    <property type="molecule type" value="Genomic_DNA"/>
</dbReference>
<accession>X1DM95</accession>
<feature type="domain" description="Smf/DprA SLOG" evidence="1">
    <location>
        <begin position="8"/>
        <end position="122"/>
    </location>
</feature>
<organism evidence="2">
    <name type="scientific">marine sediment metagenome</name>
    <dbReference type="NCBI Taxonomy" id="412755"/>
    <lineage>
        <taxon>unclassified sequences</taxon>
        <taxon>metagenomes</taxon>
        <taxon>ecological metagenomes</taxon>
    </lineage>
</organism>
<name>X1DM95_9ZZZZ</name>
<protein>
    <recommendedName>
        <fullName evidence="1">Smf/DprA SLOG domain-containing protein</fullName>
    </recommendedName>
</protein>
<comment type="caution">
    <text evidence="2">The sequence shown here is derived from an EMBL/GenBank/DDBJ whole genome shotgun (WGS) entry which is preliminary data.</text>
</comment>